<gene>
    <name evidence="1" type="ORF">DNR46_28960</name>
</gene>
<sequence length="66" mass="7744">MAHQAKEAIMRQRKIDLEKFDRADRESRLILDAERQARAEKTARLREQRLKAMRAALTELKPANQA</sequence>
<reference evidence="1 2" key="1">
    <citation type="journal article" date="2018" name="Mol. Plant Microbe Interact.">
        <title>Taxonomically Different Co-Microsymbionts of a Relict Legume, Oxytropis popoviana, Have Complementary Sets of Symbiotic Genes and Together Increase the Efficiency of Plant Nodulation.</title>
        <authorList>
            <person name="Safronova V."/>
            <person name="Belimov A."/>
            <person name="Sazanova A."/>
            <person name="Chirak E."/>
            <person name="Verkhozina A."/>
            <person name="Kuznetsova I."/>
            <person name="Andronov E."/>
            <person name="Puhalsky J."/>
            <person name="Tikhonovich I."/>
        </authorList>
    </citation>
    <scope>NUCLEOTIDE SEQUENCE [LARGE SCALE GENOMIC DNA]</scope>
    <source>
        <strain evidence="1 2">Opo-235</strain>
    </source>
</reference>
<proteinExistence type="predicted"/>
<accession>A0A3M9X313</accession>
<evidence type="ECO:0000313" key="2">
    <source>
        <dbReference type="Proteomes" id="UP000275436"/>
    </source>
</evidence>
<dbReference type="AlphaFoldDB" id="A0A3M9X313"/>
<name>A0A3M9X313_9HYPH</name>
<dbReference type="Proteomes" id="UP000275436">
    <property type="component" value="Unassembled WGS sequence"/>
</dbReference>
<evidence type="ECO:0000313" key="1">
    <source>
        <dbReference type="EMBL" id="RNJ42419.1"/>
    </source>
</evidence>
<organism evidence="1 2">
    <name type="scientific">Mesorhizobium japonicum</name>
    <dbReference type="NCBI Taxonomy" id="2066070"/>
    <lineage>
        <taxon>Bacteria</taxon>
        <taxon>Pseudomonadati</taxon>
        <taxon>Pseudomonadota</taxon>
        <taxon>Alphaproteobacteria</taxon>
        <taxon>Hyphomicrobiales</taxon>
        <taxon>Phyllobacteriaceae</taxon>
        <taxon>Mesorhizobium</taxon>
    </lineage>
</organism>
<dbReference type="EMBL" id="QKOD01000011">
    <property type="protein sequence ID" value="RNJ42419.1"/>
    <property type="molecule type" value="Genomic_DNA"/>
</dbReference>
<protein>
    <submittedName>
        <fullName evidence="1">Uncharacterized protein</fullName>
    </submittedName>
</protein>
<comment type="caution">
    <text evidence="1">The sequence shown here is derived from an EMBL/GenBank/DDBJ whole genome shotgun (WGS) entry which is preliminary data.</text>
</comment>